<dbReference type="GeneTree" id="ENSGT00950000186011"/>
<dbReference type="Proteomes" id="UP000694414">
    <property type="component" value="Unplaced"/>
</dbReference>
<protein>
    <submittedName>
        <fullName evidence="1">Uncharacterized protein</fullName>
    </submittedName>
</protein>
<dbReference type="PANTHER" id="PTHR15233:SF1">
    <property type="entry name" value="ATP SYNTHASE SUBUNIT ATP5MJ, MITOCHONDRIAL"/>
    <property type="match status" value="1"/>
</dbReference>
<accession>A0A8C9AQX5</accession>
<evidence type="ECO:0000313" key="1">
    <source>
        <dbReference type="Ensembl" id="ENSPSMP00000036263.1"/>
    </source>
</evidence>
<sequence>MIYNFWIPMKACYTQFCQGIWFGESLMSFVVYKTKRNADQRIKALEVSSATCNGHN</sequence>
<reference evidence="1" key="1">
    <citation type="submission" date="2025-08" db="UniProtKB">
        <authorList>
            <consortium name="Ensembl"/>
        </authorList>
    </citation>
    <scope>IDENTIFICATION</scope>
</reference>
<dbReference type="GO" id="GO:0005739">
    <property type="term" value="C:mitochondrion"/>
    <property type="evidence" value="ECO:0007669"/>
    <property type="project" value="InterPro"/>
</dbReference>
<dbReference type="AlphaFoldDB" id="A0A8C9AQX5"/>
<dbReference type="InterPro" id="IPR012574">
    <property type="entry name" value="ATP5MJ"/>
</dbReference>
<dbReference type="Pfam" id="PF08039">
    <property type="entry name" value="Mit_proteolip"/>
    <property type="match status" value="1"/>
</dbReference>
<name>A0A8C9AQX5_PROSS</name>
<reference evidence="1" key="2">
    <citation type="submission" date="2025-09" db="UniProtKB">
        <authorList>
            <consortium name="Ensembl"/>
        </authorList>
    </citation>
    <scope>IDENTIFICATION</scope>
</reference>
<dbReference type="Ensembl" id="ENSPSMT00000041784.1">
    <property type="protein sequence ID" value="ENSPSMP00000036263.1"/>
    <property type="gene ID" value="ENSPSMG00000024950.1"/>
</dbReference>
<evidence type="ECO:0000313" key="2">
    <source>
        <dbReference type="Proteomes" id="UP000694414"/>
    </source>
</evidence>
<keyword evidence="2" id="KW-1185">Reference proteome</keyword>
<dbReference type="PANTHER" id="PTHR15233">
    <property type="entry name" value="MITOCHONDRIAL PROTEOLIPID"/>
    <property type="match status" value="1"/>
</dbReference>
<organism evidence="1 2">
    <name type="scientific">Prolemur simus</name>
    <name type="common">Greater bamboo lemur</name>
    <name type="synonym">Hapalemur simus</name>
    <dbReference type="NCBI Taxonomy" id="1328070"/>
    <lineage>
        <taxon>Eukaryota</taxon>
        <taxon>Metazoa</taxon>
        <taxon>Chordata</taxon>
        <taxon>Craniata</taxon>
        <taxon>Vertebrata</taxon>
        <taxon>Euteleostomi</taxon>
        <taxon>Mammalia</taxon>
        <taxon>Eutheria</taxon>
        <taxon>Euarchontoglires</taxon>
        <taxon>Primates</taxon>
        <taxon>Strepsirrhini</taxon>
        <taxon>Lemuriformes</taxon>
        <taxon>Lemuridae</taxon>
        <taxon>Prolemur</taxon>
    </lineage>
</organism>
<proteinExistence type="predicted"/>